<dbReference type="GeneID" id="111127333"/>
<dbReference type="OrthoDB" id="6278306at2759"/>
<dbReference type="PANTHER" id="PTHR34487">
    <property type="entry name" value="ACYL-ACP THIOESTERASE"/>
    <property type="match status" value="1"/>
</dbReference>
<feature type="domain" description="Acyl-ACP thioesterase-like C-terminal" evidence="1">
    <location>
        <begin position="192"/>
        <end position="281"/>
    </location>
</feature>
<organism evidence="2 3">
    <name type="scientific">Crassostrea virginica</name>
    <name type="common">Eastern oyster</name>
    <dbReference type="NCBI Taxonomy" id="6565"/>
    <lineage>
        <taxon>Eukaryota</taxon>
        <taxon>Metazoa</taxon>
        <taxon>Spiralia</taxon>
        <taxon>Lophotrochozoa</taxon>
        <taxon>Mollusca</taxon>
        <taxon>Bivalvia</taxon>
        <taxon>Autobranchia</taxon>
        <taxon>Pteriomorphia</taxon>
        <taxon>Ostreida</taxon>
        <taxon>Ostreoidea</taxon>
        <taxon>Ostreidae</taxon>
        <taxon>Crassostrea</taxon>
    </lineage>
</organism>
<evidence type="ECO:0000259" key="1">
    <source>
        <dbReference type="Pfam" id="PF20791"/>
    </source>
</evidence>
<reference evidence="2" key="1">
    <citation type="submission" date="2024-06" db="UniProtKB">
        <authorList>
            <consortium name="RefSeq"/>
        </authorList>
    </citation>
    <scope>NUCLEOTIDE SEQUENCE [LARGE SCALE GENOMIC DNA]</scope>
</reference>
<dbReference type="Pfam" id="PF20791">
    <property type="entry name" value="Acyl-ACP_TE_C"/>
    <property type="match status" value="1"/>
</dbReference>
<dbReference type="InterPro" id="IPR029069">
    <property type="entry name" value="HotDog_dom_sf"/>
</dbReference>
<dbReference type="Gene3D" id="3.10.129.10">
    <property type="entry name" value="Hotdog Thioesterase"/>
    <property type="match status" value="1"/>
</dbReference>
<keyword evidence="2" id="KW-1185">Reference proteome</keyword>
<dbReference type="Proteomes" id="UP000694844">
    <property type="component" value="Chromosome 1"/>
</dbReference>
<dbReference type="SUPFAM" id="SSF54637">
    <property type="entry name" value="Thioesterase/thiol ester dehydrase-isomerase"/>
    <property type="match status" value="2"/>
</dbReference>
<sequence length="294" mass="33538">MGLRGAGRTGHTLGRWAIAKQLSYTKTSLTPVQMRIDIPGGLSYEAFSSVDGRPLVRSLFLLFESARAFAFWPIDNASKTLVDSDLLLKNHLFFIASTRMDINREFYEESSPKFPLSITKTLDYIGRSSSAITSVLEGPSQQSPYATCRIQTVLVDAKTRKPAPFPDWWREKYAHLVPAGQPVIMPHLKKPNDVHVYRTKVSYSDIDAYLHTNWQSYVGFCMEAFYDNVFKNQFYGAMGKCLESFEAGYRKESSIGNELNVYSWMSPQENGDIQFEIKHDNDICLHARMKHFET</sequence>
<gene>
    <name evidence="3" type="primary">LOC111127333</name>
</gene>
<name>A0A8B8DKQ1_CRAVI</name>
<reference evidence="3" key="2">
    <citation type="submission" date="2025-08" db="UniProtKB">
        <authorList>
            <consortium name="RefSeq"/>
        </authorList>
    </citation>
    <scope>IDENTIFICATION</scope>
    <source>
        <tissue evidence="3">Whole sample</tissue>
    </source>
</reference>
<dbReference type="KEGG" id="cvn:111127333"/>
<accession>A0A8B8DKQ1</accession>
<dbReference type="PANTHER" id="PTHR34487:SF1">
    <property type="entry name" value="ACYL-ACP THIOESTERASE"/>
    <property type="match status" value="1"/>
</dbReference>
<protein>
    <submittedName>
        <fullName evidence="3">Uncharacterized protein LOC111127333</fullName>
    </submittedName>
</protein>
<dbReference type="RefSeq" id="XP_022328174.1">
    <property type="nucleotide sequence ID" value="XM_022472466.1"/>
</dbReference>
<dbReference type="AlphaFoldDB" id="A0A8B8DKQ1"/>
<proteinExistence type="predicted"/>
<dbReference type="InterPro" id="IPR049427">
    <property type="entry name" value="Acyl-ACP_TE_C"/>
</dbReference>
<evidence type="ECO:0000313" key="2">
    <source>
        <dbReference type="Proteomes" id="UP000694844"/>
    </source>
</evidence>
<evidence type="ECO:0000313" key="3">
    <source>
        <dbReference type="RefSeq" id="XP_022328174.1"/>
    </source>
</evidence>